<keyword evidence="1" id="KW-1133">Transmembrane helix</keyword>
<evidence type="ECO:0000313" key="3">
    <source>
        <dbReference type="Proteomes" id="UP000244722"/>
    </source>
</evidence>
<dbReference type="EMBL" id="NESQ01000067">
    <property type="protein sequence ID" value="PUU80340.1"/>
    <property type="molecule type" value="Genomic_DNA"/>
</dbReference>
<comment type="caution">
    <text evidence="2">The sequence shown here is derived from an EMBL/GenBank/DDBJ whole genome shotgun (WGS) entry which is preliminary data.</text>
</comment>
<name>A0A2T6ZY08_TUBBO</name>
<feature type="transmembrane region" description="Helical" evidence="1">
    <location>
        <begin position="42"/>
        <end position="60"/>
    </location>
</feature>
<keyword evidence="1" id="KW-0812">Transmembrane</keyword>
<gene>
    <name evidence="2" type="ORF">B9Z19DRAFT_1079560</name>
</gene>
<dbReference type="Proteomes" id="UP000244722">
    <property type="component" value="Unassembled WGS sequence"/>
</dbReference>
<proteinExistence type="predicted"/>
<accession>A0A2T6ZY08</accession>
<feature type="transmembrane region" description="Helical" evidence="1">
    <location>
        <begin position="7"/>
        <end position="36"/>
    </location>
</feature>
<keyword evidence="1" id="KW-0472">Membrane</keyword>
<dbReference type="AlphaFoldDB" id="A0A2T6ZY08"/>
<evidence type="ECO:0000256" key="1">
    <source>
        <dbReference type="SAM" id="Phobius"/>
    </source>
</evidence>
<dbReference type="PROSITE" id="PS51257">
    <property type="entry name" value="PROKAR_LIPOPROTEIN"/>
    <property type="match status" value="1"/>
</dbReference>
<evidence type="ECO:0000313" key="2">
    <source>
        <dbReference type="EMBL" id="PUU80340.1"/>
    </source>
</evidence>
<sequence>MEKSRPLLLICYAFGTFACSCSMVLFSLFFLFPFIFLYSRGGLLGFSPSVSFFFFSYFFVELGL</sequence>
<reference evidence="2 3" key="1">
    <citation type="submission" date="2017-04" db="EMBL/GenBank/DDBJ databases">
        <title>Draft genome sequence of Tuber borchii Vittad., a whitish edible truffle.</title>
        <authorList>
            <consortium name="DOE Joint Genome Institute"/>
            <person name="Murat C."/>
            <person name="Kuo A."/>
            <person name="Barry K.W."/>
            <person name="Clum A."/>
            <person name="Dockter R.B."/>
            <person name="Fauchery L."/>
            <person name="Iotti M."/>
            <person name="Kohler A."/>
            <person name="Labutti K."/>
            <person name="Lindquist E.A."/>
            <person name="Lipzen A."/>
            <person name="Ohm R.A."/>
            <person name="Wang M."/>
            <person name="Grigoriev I.V."/>
            <person name="Zambonelli A."/>
            <person name="Martin F.M."/>
        </authorList>
    </citation>
    <scope>NUCLEOTIDE SEQUENCE [LARGE SCALE GENOMIC DNA]</scope>
    <source>
        <strain evidence="2 3">Tbo3840</strain>
    </source>
</reference>
<keyword evidence="3" id="KW-1185">Reference proteome</keyword>
<organism evidence="2 3">
    <name type="scientific">Tuber borchii</name>
    <name type="common">White truffle</name>
    <dbReference type="NCBI Taxonomy" id="42251"/>
    <lineage>
        <taxon>Eukaryota</taxon>
        <taxon>Fungi</taxon>
        <taxon>Dikarya</taxon>
        <taxon>Ascomycota</taxon>
        <taxon>Pezizomycotina</taxon>
        <taxon>Pezizomycetes</taxon>
        <taxon>Pezizales</taxon>
        <taxon>Tuberaceae</taxon>
        <taxon>Tuber</taxon>
    </lineage>
</organism>
<protein>
    <submittedName>
        <fullName evidence="2">Uncharacterized protein</fullName>
    </submittedName>
</protein>